<dbReference type="Proteomes" id="UP001060085">
    <property type="component" value="Linkage Group LG04"/>
</dbReference>
<gene>
    <name evidence="1" type="ORF">M9H77_17782</name>
</gene>
<protein>
    <submittedName>
        <fullName evidence="1">Uncharacterized protein</fullName>
    </submittedName>
</protein>
<organism evidence="1 2">
    <name type="scientific">Catharanthus roseus</name>
    <name type="common">Madagascar periwinkle</name>
    <name type="synonym">Vinca rosea</name>
    <dbReference type="NCBI Taxonomy" id="4058"/>
    <lineage>
        <taxon>Eukaryota</taxon>
        <taxon>Viridiplantae</taxon>
        <taxon>Streptophyta</taxon>
        <taxon>Embryophyta</taxon>
        <taxon>Tracheophyta</taxon>
        <taxon>Spermatophyta</taxon>
        <taxon>Magnoliopsida</taxon>
        <taxon>eudicotyledons</taxon>
        <taxon>Gunneridae</taxon>
        <taxon>Pentapetalae</taxon>
        <taxon>asterids</taxon>
        <taxon>lamiids</taxon>
        <taxon>Gentianales</taxon>
        <taxon>Apocynaceae</taxon>
        <taxon>Rauvolfioideae</taxon>
        <taxon>Vinceae</taxon>
        <taxon>Catharanthinae</taxon>
        <taxon>Catharanthus</taxon>
    </lineage>
</organism>
<keyword evidence="2" id="KW-1185">Reference proteome</keyword>
<dbReference type="EMBL" id="CM044704">
    <property type="protein sequence ID" value="KAI5667929.1"/>
    <property type="molecule type" value="Genomic_DNA"/>
</dbReference>
<name>A0ACC0B5M6_CATRO</name>
<accession>A0ACC0B5M6</accession>
<proteinExistence type="predicted"/>
<reference evidence="2" key="1">
    <citation type="journal article" date="2023" name="Nat. Plants">
        <title>Single-cell RNA sequencing provides a high-resolution roadmap for understanding the multicellular compartmentation of specialized metabolism.</title>
        <authorList>
            <person name="Sun S."/>
            <person name="Shen X."/>
            <person name="Li Y."/>
            <person name="Li Y."/>
            <person name="Wang S."/>
            <person name="Li R."/>
            <person name="Zhang H."/>
            <person name="Shen G."/>
            <person name="Guo B."/>
            <person name="Wei J."/>
            <person name="Xu J."/>
            <person name="St-Pierre B."/>
            <person name="Chen S."/>
            <person name="Sun C."/>
        </authorList>
    </citation>
    <scope>NUCLEOTIDE SEQUENCE [LARGE SCALE GENOMIC DNA]</scope>
</reference>
<comment type="caution">
    <text evidence="1">The sequence shown here is derived from an EMBL/GenBank/DDBJ whole genome shotgun (WGS) entry which is preliminary data.</text>
</comment>
<sequence>MGEGLELEGEEDMDGGLVEVLRESLQGHLGIKKEDNDLIAYKEDALKCKVHEFEDQGKHLKLFIINYQGAIKGITCDRIWLSVDKNTPYCRWQGHPYRICYASGKGVLGVQPPTTMVDLTYRRRFVRLVPHKFSIGVWKLQILNRGSAEKVDGSGHSTFKTFHYNHRTTKDCSMGAYHR</sequence>
<evidence type="ECO:0000313" key="2">
    <source>
        <dbReference type="Proteomes" id="UP001060085"/>
    </source>
</evidence>
<evidence type="ECO:0000313" key="1">
    <source>
        <dbReference type="EMBL" id="KAI5667929.1"/>
    </source>
</evidence>